<comment type="caution">
    <text evidence="25">The sequence shown here is derived from an EMBL/GenBank/DDBJ whole genome shotgun (WGS) entry which is preliminary data.</text>
</comment>
<dbReference type="InterPro" id="IPR011009">
    <property type="entry name" value="Kinase-like_dom_sf"/>
</dbReference>
<keyword evidence="2" id="KW-1003">Cell membrane</keyword>
<keyword evidence="5 21" id="KW-0812">Transmembrane</keyword>
<dbReference type="EC" id="2.7.11.1" evidence="18"/>
<evidence type="ECO:0000256" key="6">
    <source>
        <dbReference type="ARBA" id="ARBA00022729"/>
    </source>
</evidence>
<name>A0AAD8HZY9_9APIA</name>
<dbReference type="SUPFAM" id="SSF51110">
    <property type="entry name" value="alpha-D-mannose-specific plant lectins"/>
    <property type="match status" value="1"/>
</dbReference>
<dbReference type="InterPro" id="IPR001480">
    <property type="entry name" value="Bulb-type_lectin_dom"/>
</dbReference>
<evidence type="ECO:0000313" key="26">
    <source>
        <dbReference type="Proteomes" id="UP001237642"/>
    </source>
</evidence>
<proteinExistence type="inferred from homology"/>
<evidence type="ECO:0000256" key="9">
    <source>
        <dbReference type="ARBA" id="ARBA00022777"/>
    </source>
</evidence>
<evidence type="ECO:0000256" key="12">
    <source>
        <dbReference type="ARBA" id="ARBA00023136"/>
    </source>
</evidence>
<dbReference type="PROSITE" id="PS00108">
    <property type="entry name" value="PROTEIN_KINASE_ST"/>
    <property type="match status" value="1"/>
</dbReference>
<feature type="signal peptide" evidence="22">
    <location>
        <begin position="1"/>
        <end position="29"/>
    </location>
</feature>
<evidence type="ECO:0000256" key="4">
    <source>
        <dbReference type="ARBA" id="ARBA00022679"/>
    </source>
</evidence>
<dbReference type="EMBL" id="JAUIZM010000007">
    <property type="protein sequence ID" value="KAK1375040.1"/>
    <property type="molecule type" value="Genomic_DNA"/>
</dbReference>
<evidence type="ECO:0000256" key="15">
    <source>
        <dbReference type="ARBA" id="ARBA00023180"/>
    </source>
</evidence>
<dbReference type="InterPro" id="IPR001245">
    <property type="entry name" value="Ser-Thr/Tyr_kinase_cat_dom"/>
</dbReference>
<dbReference type="SMART" id="SM00220">
    <property type="entry name" value="S_TKc"/>
    <property type="match status" value="1"/>
</dbReference>
<dbReference type="Gene3D" id="2.90.10.10">
    <property type="entry name" value="Bulb-type lectin domain"/>
    <property type="match status" value="1"/>
</dbReference>
<reference evidence="25" key="1">
    <citation type="submission" date="2023-02" db="EMBL/GenBank/DDBJ databases">
        <title>Genome of toxic invasive species Heracleum sosnowskyi carries increased number of genes despite the absence of recent whole-genome duplications.</title>
        <authorList>
            <person name="Schelkunov M."/>
            <person name="Shtratnikova V."/>
            <person name="Makarenko M."/>
            <person name="Klepikova A."/>
            <person name="Omelchenko D."/>
            <person name="Novikova G."/>
            <person name="Obukhova E."/>
            <person name="Bogdanov V."/>
            <person name="Penin A."/>
            <person name="Logacheva M."/>
        </authorList>
    </citation>
    <scope>NUCLEOTIDE SEQUENCE</scope>
    <source>
        <strain evidence="25">Hsosn_3</strain>
        <tissue evidence="25">Leaf</tissue>
    </source>
</reference>
<evidence type="ECO:0000256" key="14">
    <source>
        <dbReference type="ARBA" id="ARBA00023170"/>
    </source>
</evidence>
<dbReference type="Gene3D" id="3.30.200.20">
    <property type="entry name" value="Phosphorylase Kinase, domain 1"/>
    <property type="match status" value="1"/>
</dbReference>
<dbReference type="InterPro" id="IPR000719">
    <property type="entry name" value="Prot_kinase_dom"/>
</dbReference>
<protein>
    <recommendedName>
        <fullName evidence="18">Receptor-like serine/threonine-protein kinase</fullName>
        <ecNumber evidence="18">2.7.11.1</ecNumber>
    </recommendedName>
</protein>
<dbReference type="SMART" id="SM00108">
    <property type="entry name" value="B_lectin"/>
    <property type="match status" value="1"/>
</dbReference>
<comment type="similarity">
    <text evidence="18">Belongs to the protein kinase superfamily. Ser/Thr protein kinase family.</text>
</comment>
<dbReference type="PROSITE" id="PS50011">
    <property type="entry name" value="PROTEIN_KINASE_DOM"/>
    <property type="match status" value="1"/>
</dbReference>
<evidence type="ECO:0000256" key="8">
    <source>
        <dbReference type="ARBA" id="ARBA00022741"/>
    </source>
</evidence>
<dbReference type="FunFam" id="1.10.510.10:FF:000060">
    <property type="entry name" value="G-type lectin S-receptor-like serine/threonine-protein kinase"/>
    <property type="match status" value="1"/>
</dbReference>
<dbReference type="CDD" id="cd14066">
    <property type="entry name" value="STKc_IRAK"/>
    <property type="match status" value="1"/>
</dbReference>
<evidence type="ECO:0000259" key="23">
    <source>
        <dbReference type="PROSITE" id="PS50011"/>
    </source>
</evidence>
<dbReference type="GO" id="GO:0005886">
    <property type="term" value="C:plasma membrane"/>
    <property type="evidence" value="ECO:0007669"/>
    <property type="project" value="UniProtKB-SubCell"/>
</dbReference>
<evidence type="ECO:0000313" key="25">
    <source>
        <dbReference type="EMBL" id="KAK1375040.1"/>
    </source>
</evidence>
<dbReference type="FunFam" id="3.30.200.20:FF:000330">
    <property type="entry name" value="G-type lectin S-receptor-like serine/threonine-protein kinase At4g03230"/>
    <property type="match status" value="1"/>
</dbReference>
<dbReference type="SUPFAM" id="SSF56112">
    <property type="entry name" value="Protein kinase-like (PK-like)"/>
    <property type="match status" value="1"/>
</dbReference>
<gene>
    <name evidence="25" type="ORF">POM88_031233</name>
</gene>
<dbReference type="InterPro" id="IPR024171">
    <property type="entry name" value="SRK-like_kinase"/>
</dbReference>
<keyword evidence="4 18" id="KW-0808">Transferase</keyword>
<evidence type="ECO:0000256" key="18">
    <source>
        <dbReference type="PIRNR" id="PIRNR000641"/>
    </source>
</evidence>
<evidence type="ECO:0000256" key="17">
    <source>
        <dbReference type="ARBA" id="ARBA00048679"/>
    </source>
</evidence>
<evidence type="ECO:0000256" key="22">
    <source>
        <dbReference type="SAM" id="SignalP"/>
    </source>
</evidence>
<dbReference type="Pfam" id="PF01453">
    <property type="entry name" value="B_lectin"/>
    <property type="match status" value="1"/>
</dbReference>
<keyword evidence="8 18" id="KW-0547">Nucleotide-binding</keyword>
<dbReference type="AlphaFoldDB" id="A0AAD8HZY9"/>
<keyword evidence="15" id="KW-0325">Glycoprotein</keyword>
<keyword evidence="13" id="KW-1015">Disulfide bond</keyword>
<evidence type="ECO:0000256" key="20">
    <source>
        <dbReference type="SAM" id="MobiDB-lite"/>
    </source>
</evidence>
<comment type="catalytic activity">
    <reaction evidence="16 18">
        <text>L-threonyl-[protein] + ATP = O-phospho-L-threonyl-[protein] + ADP + H(+)</text>
        <dbReference type="Rhea" id="RHEA:46608"/>
        <dbReference type="Rhea" id="RHEA-COMP:11060"/>
        <dbReference type="Rhea" id="RHEA-COMP:11605"/>
        <dbReference type="ChEBI" id="CHEBI:15378"/>
        <dbReference type="ChEBI" id="CHEBI:30013"/>
        <dbReference type="ChEBI" id="CHEBI:30616"/>
        <dbReference type="ChEBI" id="CHEBI:61977"/>
        <dbReference type="ChEBI" id="CHEBI:456216"/>
        <dbReference type="EC" id="2.7.11.1"/>
    </reaction>
</comment>
<keyword evidence="14 25" id="KW-0675">Receptor</keyword>
<evidence type="ECO:0000256" key="19">
    <source>
        <dbReference type="PROSITE-ProRule" id="PRU10141"/>
    </source>
</evidence>
<dbReference type="PROSITE" id="PS50927">
    <property type="entry name" value="BULB_LECTIN"/>
    <property type="match status" value="1"/>
</dbReference>
<keyword evidence="3 18" id="KW-0723">Serine/threonine-protein kinase</keyword>
<dbReference type="GO" id="GO:0030246">
    <property type="term" value="F:carbohydrate binding"/>
    <property type="evidence" value="ECO:0007669"/>
    <property type="project" value="UniProtKB-KW"/>
</dbReference>
<dbReference type="Pfam" id="PF07714">
    <property type="entry name" value="PK_Tyr_Ser-Thr"/>
    <property type="match status" value="1"/>
</dbReference>
<organism evidence="25 26">
    <name type="scientific">Heracleum sosnowskyi</name>
    <dbReference type="NCBI Taxonomy" id="360622"/>
    <lineage>
        <taxon>Eukaryota</taxon>
        <taxon>Viridiplantae</taxon>
        <taxon>Streptophyta</taxon>
        <taxon>Embryophyta</taxon>
        <taxon>Tracheophyta</taxon>
        <taxon>Spermatophyta</taxon>
        <taxon>Magnoliopsida</taxon>
        <taxon>eudicotyledons</taxon>
        <taxon>Gunneridae</taxon>
        <taxon>Pentapetalae</taxon>
        <taxon>asterids</taxon>
        <taxon>campanulids</taxon>
        <taxon>Apiales</taxon>
        <taxon>Apiaceae</taxon>
        <taxon>Apioideae</taxon>
        <taxon>apioid superclade</taxon>
        <taxon>Tordylieae</taxon>
        <taxon>Tordyliinae</taxon>
        <taxon>Heracleum</taxon>
    </lineage>
</organism>
<evidence type="ECO:0000256" key="3">
    <source>
        <dbReference type="ARBA" id="ARBA00022527"/>
    </source>
</evidence>
<dbReference type="GO" id="GO:0004674">
    <property type="term" value="F:protein serine/threonine kinase activity"/>
    <property type="evidence" value="ECO:0007669"/>
    <property type="project" value="UniProtKB-KW"/>
</dbReference>
<dbReference type="PROSITE" id="PS00107">
    <property type="entry name" value="PROTEIN_KINASE_ATP"/>
    <property type="match status" value="1"/>
</dbReference>
<keyword evidence="7" id="KW-0430">Lectin</keyword>
<reference evidence="25" key="2">
    <citation type="submission" date="2023-05" db="EMBL/GenBank/DDBJ databases">
        <authorList>
            <person name="Schelkunov M.I."/>
        </authorList>
    </citation>
    <scope>NUCLEOTIDE SEQUENCE</scope>
    <source>
        <strain evidence="25">Hsosn_3</strain>
        <tissue evidence="25">Leaf</tissue>
    </source>
</reference>
<evidence type="ECO:0000256" key="16">
    <source>
        <dbReference type="ARBA" id="ARBA00047899"/>
    </source>
</evidence>
<keyword evidence="6 22" id="KW-0732">Signal</keyword>
<evidence type="ECO:0000256" key="1">
    <source>
        <dbReference type="ARBA" id="ARBA00004251"/>
    </source>
</evidence>
<keyword evidence="11 21" id="KW-1133">Transmembrane helix</keyword>
<comment type="subcellular location">
    <subcellularLocation>
        <location evidence="1">Cell membrane</location>
        <topology evidence="1">Single-pass type I membrane protein</topology>
    </subcellularLocation>
</comment>
<comment type="catalytic activity">
    <reaction evidence="17 18">
        <text>L-seryl-[protein] + ATP = O-phospho-L-seryl-[protein] + ADP + H(+)</text>
        <dbReference type="Rhea" id="RHEA:17989"/>
        <dbReference type="Rhea" id="RHEA-COMP:9863"/>
        <dbReference type="Rhea" id="RHEA-COMP:11604"/>
        <dbReference type="ChEBI" id="CHEBI:15378"/>
        <dbReference type="ChEBI" id="CHEBI:29999"/>
        <dbReference type="ChEBI" id="CHEBI:30616"/>
        <dbReference type="ChEBI" id="CHEBI:83421"/>
        <dbReference type="ChEBI" id="CHEBI:456216"/>
        <dbReference type="EC" id="2.7.11.1"/>
    </reaction>
</comment>
<feature type="region of interest" description="Disordered" evidence="20">
    <location>
        <begin position="789"/>
        <end position="817"/>
    </location>
</feature>
<evidence type="ECO:0000259" key="24">
    <source>
        <dbReference type="PROSITE" id="PS50927"/>
    </source>
</evidence>
<dbReference type="PIRSF" id="PIRSF000641">
    <property type="entry name" value="SRK"/>
    <property type="match status" value="1"/>
</dbReference>
<dbReference type="CDD" id="cd00028">
    <property type="entry name" value="B_lectin"/>
    <property type="match status" value="1"/>
</dbReference>
<dbReference type="InterPro" id="IPR017441">
    <property type="entry name" value="Protein_kinase_ATP_BS"/>
</dbReference>
<feature type="domain" description="Protein kinase" evidence="23">
    <location>
        <begin position="497"/>
        <end position="775"/>
    </location>
</feature>
<dbReference type="Proteomes" id="UP001237642">
    <property type="component" value="Unassembled WGS sequence"/>
</dbReference>
<dbReference type="PANTHER" id="PTHR27002">
    <property type="entry name" value="RECEPTOR-LIKE SERINE/THREONINE-PROTEIN KINASE SD1-8"/>
    <property type="match status" value="1"/>
</dbReference>
<evidence type="ECO:0000256" key="10">
    <source>
        <dbReference type="ARBA" id="ARBA00022840"/>
    </source>
</evidence>
<feature type="domain" description="Bulb-type lectin" evidence="24">
    <location>
        <begin position="31"/>
        <end position="164"/>
    </location>
</feature>
<evidence type="ECO:0000256" key="21">
    <source>
        <dbReference type="SAM" id="Phobius"/>
    </source>
</evidence>
<sequence>MTTLQGPSFARVIVFHIIALLCSNPLVVAARSSIKLGDELNSTSQLVSQGGNFTLGFFTVAATDYAYLGIWYTNEEVSNNDKPTKVWVANPNTPIETISGFTQAVLTIDSAGKLLIANGGRSILNITEEETVKNLNVSLSATLEDTGNFVLRDELEDKTVWQSFDHPTNVILPGMKLGVNHRTGQTWELTSWLSDQIPASGAFTLTWESTQASGELVMQRRGKRYWTSGPLIENNFKYMRINHPDDDYKYNLSFISNDDEKYFTFYAVAESSKSPMLVLSPNGGISVEYIELNFRVSPIGFCYGYEADNGCVISKLPECRSDLEKFEDKRASLGSKTSTIQRDSSESSLSDCMIFCWKYCSCIGFSSEISTNGMRCNFLTGSKEYRVDERGSVDLVYLLVSENSTVRVNKPTKGKKWIWAVIPIAGMVVLIIGLCCLRKRKLSLKGEEKRKQEKYLLELTTSEGFIDPSDEGQFDGRKGHDVKIYSFDLIMVATNNFSDENKLGVGGFGSVYKGKLHDMSEIAIKRLSRTSGQGLVEFKNELILITKLQHTNLVRVLGCCIHGDEKMLIYEYMPNRSLDFFLFDAVKRAQLDWQKRVSIIEGVAQGLLYLHKYSRMRVIHRDLKAGNVLLDEDMRPKISDFGMARIFWRNETEAKTKRVVGTYGYMSPEYAMQGTFSMKSDVFSFGVLMLEIVSGRRNNSFYHIDLPFNLIAYAWQLWKEGEALKLTDLALENYELHVRDQLYRTIHIGLLCVQENAKDRPTMSAVVSMLGSETIPLQAPNQPAFITGRSVPGQAPDKGNSKECSISHMSVSAMDAR</sequence>
<dbReference type="InterPro" id="IPR036426">
    <property type="entry name" value="Bulb-type_lectin_dom_sf"/>
</dbReference>
<evidence type="ECO:0000256" key="7">
    <source>
        <dbReference type="ARBA" id="ARBA00022734"/>
    </source>
</evidence>
<dbReference type="PANTHER" id="PTHR27002:SF548">
    <property type="entry name" value="RECEPTOR-LIKE SERINE_THREONINE-PROTEIN KINASE"/>
    <property type="match status" value="1"/>
</dbReference>
<accession>A0AAD8HZY9</accession>
<evidence type="ECO:0000256" key="13">
    <source>
        <dbReference type="ARBA" id="ARBA00023157"/>
    </source>
</evidence>
<keyword evidence="9 18" id="KW-0418">Kinase</keyword>
<evidence type="ECO:0000256" key="5">
    <source>
        <dbReference type="ARBA" id="ARBA00022692"/>
    </source>
</evidence>
<feature type="binding site" evidence="19">
    <location>
        <position position="525"/>
    </location>
    <ligand>
        <name>ATP</name>
        <dbReference type="ChEBI" id="CHEBI:30616"/>
    </ligand>
</feature>
<dbReference type="GO" id="GO:0005524">
    <property type="term" value="F:ATP binding"/>
    <property type="evidence" value="ECO:0007669"/>
    <property type="project" value="UniProtKB-UniRule"/>
</dbReference>
<evidence type="ECO:0000256" key="2">
    <source>
        <dbReference type="ARBA" id="ARBA00022475"/>
    </source>
</evidence>
<evidence type="ECO:0000256" key="11">
    <source>
        <dbReference type="ARBA" id="ARBA00022989"/>
    </source>
</evidence>
<dbReference type="InterPro" id="IPR008271">
    <property type="entry name" value="Ser/Thr_kinase_AS"/>
</dbReference>
<feature type="chain" id="PRO_5042291011" description="Receptor-like serine/threonine-protein kinase" evidence="22">
    <location>
        <begin position="30"/>
        <end position="817"/>
    </location>
</feature>
<dbReference type="Gene3D" id="1.10.510.10">
    <property type="entry name" value="Transferase(Phosphotransferase) domain 1"/>
    <property type="match status" value="1"/>
</dbReference>
<keyword evidence="12 21" id="KW-0472">Membrane</keyword>
<keyword evidence="10 18" id="KW-0067">ATP-binding</keyword>
<keyword evidence="26" id="KW-1185">Reference proteome</keyword>
<feature type="transmembrane region" description="Helical" evidence="21">
    <location>
        <begin position="417"/>
        <end position="437"/>
    </location>
</feature>